<dbReference type="EMBL" id="JANFQO010000028">
    <property type="protein sequence ID" value="MCQ4167342.1"/>
    <property type="molecule type" value="Genomic_DNA"/>
</dbReference>
<comment type="caution">
    <text evidence="3">The sequence shown here is derived from an EMBL/GenBank/DDBJ whole genome shotgun (WGS) entry which is preliminary data.</text>
</comment>
<name>A0ABT1QYI1_9GAMM</name>
<dbReference type="PANTHER" id="PTHR37464">
    <property type="entry name" value="BLL2463 PROTEIN"/>
    <property type="match status" value="1"/>
</dbReference>
<keyword evidence="4" id="KW-1185">Reference proteome</keyword>
<dbReference type="Pfam" id="PF07584">
    <property type="entry name" value="BatA"/>
    <property type="match status" value="1"/>
</dbReference>
<feature type="transmembrane region" description="Helical" evidence="1">
    <location>
        <begin position="355"/>
        <end position="377"/>
    </location>
</feature>
<dbReference type="Proteomes" id="UP001165498">
    <property type="component" value="Unassembled WGS sequence"/>
</dbReference>
<dbReference type="NCBIfam" id="TIGR02226">
    <property type="entry name" value="two_anch"/>
    <property type="match status" value="1"/>
</dbReference>
<evidence type="ECO:0000259" key="2">
    <source>
        <dbReference type="Pfam" id="PF07584"/>
    </source>
</evidence>
<feature type="transmembrane region" description="Helical" evidence="1">
    <location>
        <begin position="6"/>
        <end position="25"/>
    </location>
</feature>
<dbReference type="PANTHER" id="PTHR37464:SF1">
    <property type="entry name" value="BLL2463 PROTEIN"/>
    <property type="match status" value="1"/>
</dbReference>
<dbReference type="InterPro" id="IPR024163">
    <property type="entry name" value="Aerotolerance_reg_N"/>
</dbReference>
<gene>
    <name evidence="3" type="ORF">NM961_21720</name>
</gene>
<reference evidence="3" key="1">
    <citation type="submission" date="2022-07" db="EMBL/GenBank/DDBJ databases">
        <title>Tahibacter sp., a new gammaproteobacterium isolated from the silt sample collected at pig farm.</title>
        <authorList>
            <person name="Chen H."/>
        </authorList>
    </citation>
    <scope>NUCLEOTIDE SEQUENCE</scope>
    <source>
        <strain evidence="3">P2K</strain>
    </source>
</reference>
<keyword evidence="1" id="KW-0812">Transmembrane</keyword>
<feature type="transmembrane region" description="Helical" evidence="1">
    <location>
        <begin position="57"/>
        <end position="75"/>
    </location>
</feature>
<proteinExistence type="predicted"/>
<evidence type="ECO:0000313" key="3">
    <source>
        <dbReference type="EMBL" id="MCQ4167342.1"/>
    </source>
</evidence>
<evidence type="ECO:0000313" key="4">
    <source>
        <dbReference type="Proteomes" id="UP001165498"/>
    </source>
</evidence>
<keyword evidence="1" id="KW-0472">Membrane</keyword>
<feature type="domain" description="Aerotolerance regulator N-terminal" evidence="2">
    <location>
        <begin position="4"/>
        <end position="77"/>
    </location>
</feature>
<sequence>MGLSLLLPLGLAALAALLIPLLLHLHRRQEQQATLFAALRWIRGPAKPRRRIQLEQWPLLLLRLVLLALLALLLAQPQWRGAATRDGEWVVVAPGVDAAQARAQLALPRAQWRWLLPQFPALDNAAHGAAEAQASASLLRELDSELAPSARLHVIVPGTLHGLDGGEIALSRAVDWQVIAQAPGALSALPAPRLRISLRGADVPARIYLQAAVKAWNQIEPERFPLTEEAPEAALDANTALVFWLAGEPSPALLRWVEAGGTALLDAPQLADAEVIARDSDAAPLLLAKAHGNGRLLSFSKPLDPAQLPLLLDATFPQTLRSALLPPQLVPDWAFAAHLPPREGAARGTPAARPLAPPLILLAALAFLAERALSLYYRRRRA</sequence>
<protein>
    <submittedName>
        <fullName evidence="3">BatA domain-containing protein</fullName>
    </submittedName>
</protein>
<organism evidence="3 4">
    <name type="scientific">Tahibacter harae</name>
    <dbReference type="NCBI Taxonomy" id="2963937"/>
    <lineage>
        <taxon>Bacteria</taxon>
        <taxon>Pseudomonadati</taxon>
        <taxon>Pseudomonadota</taxon>
        <taxon>Gammaproteobacteria</taxon>
        <taxon>Lysobacterales</taxon>
        <taxon>Rhodanobacteraceae</taxon>
        <taxon>Tahibacter</taxon>
    </lineage>
</organism>
<dbReference type="RefSeq" id="WP_255916528.1">
    <property type="nucleotide sequence ID" value="NZ_JANFQO010000028.1"/>
</dbReference>
<accession>A0ABT1QYI1</accession>
<evidence type="ECO:0000256" key="1">
    <source>
        <dbReference type="SAM" id="Phobius"/>
    </source>
</evidence>
<keyword evidence="1" id="KW-1133">Transmembrane helix</keyword>
<dbReference type="InterPro" id="IPR011933">
    <property type="entry name" value="Double_TM_dom"/>
</dbReference>